<dbReference type="FunFam" id="1.20.120.1920:FF:000004">
    <property type="entry name" value="GG24751"/>
    <property type="match status" value="1"/>
</dbReference>
<dbReference type="KEGG" id="aag:5575807"/>
<dbReference type="InterPro" id="IPR023340">
    <property type="entry name" value="UMA"/>
</dbReference>
<feature type="compositionally biased region" description="Polar residues" evidence="1">
    <location>
        <begin position="101"/>
        <end position="111"/>
    </location>
</feature>
<feature type="compositionally biased region" description="Polar residues" evidence="1">
    <location>
        <begin position="429"/>
        <end position="441"/>
    </location>
</feature>
<organism evidence="4 5">
    <name type="scientific">Aedes aegypti</name>
    <name type="common">Yellowfever mosquito</name>
    <name type="synonym">Culex aegypti</name>
    <dbReference type="NCBI Taxonomy" id="7159"/>
    <lineage>
        <taxon>Eukaryota</taxon>
        <taxon>Metazoa</taxon>
        <taxon>Ecdysozoa</taxon>
        <taxon>Arthropoda</taxon>
        <taxon>Hexapoda</taxon>
        <taxon>Insecta</taxon>
        <taxon>Pterygota</taxon>
        <taxon>Neoptera</taxon>
        <taxon>Endopterygota</taxon>
        <taxon>Diptera</taxon>
        <taxon>Nematocera</taxon>
        <taxon>Culicoidea</taxon>
        <taxon>Culicidae</taxon>
        <taxon>Culicinae</taxon>
        <taxon>Aedini</taxon>
        <taxon>Aedes</taxon>
        <taxon>Stegomyia</taxon>
    </lineage>
</organism>
<dbReference type="InterPro" id="IPR015940">
    <property type="entry name" value="UBA"/>
</dbReference>
<dbReference type="CDD" id="cd14316">
    <property type="entry name" value="UBA2_UBAP1_like"/>
    <property type="match status" value="1"/>
</dbReference>
<feature type="compositionally biased region" description="Polar residues" evidence="1">
    <location>
        <begin position="271"/>
        <end position="282"/>
    </location>
</feature>
<sequence length="585" mass="65214">MSQSPPNYMDGVPVKISERFKPPPKITLPQSVINRLAQVQSGGTLRTPVSYDFDLEATVLKRITEWRAAKEKERYEREERVRLKELERTRLAEEEQKRKLNQISYPNTDDLSSASEGEEEGSADENEESTPSGSSEERIQSNHTLSVASSNAVQHSHMNKFDSILMPTVLPDVATSALVSPEKAIDSGSTPLNFSIPKNTNLLNNNHSIYNKINYSDFENDTSSPFDNMELKTINDLDILAQVYNLDISHSGPERSPADSNENEAKKKLENQCSPNQNQDNDVSVVQNATPLQSLSYQPQSQYQPTAYTQSSGQEVLSNDYYKSYDGYHYNYGAAYAPPSSTPSNASYATQDSRFLSQYQSTAGTSYQQSTQSQYQPFNYFPYTSSSSNSATQSTYANAYFYNSTYGHQSQLAPNYNNYPVQANATATETPSAGYNSSGESSKGEDASSLRSKSKSVPDIVRQLDEEVKNSAQRRTRNNSQSVAESNPAEEKSIGKSESSTQDYTLYNRLSPTDQNLVKRIGSMGFPLERVAAVLTRIGNNDKKIVEHLIPLSELLDLGFEEEKISEALVKFDNNKHKALDYLIS</sequence>
<dbReference type="PROSITE" id="PS51497">
    <property type="entry name" value="UMA"/>
    <property type="match status" value="1"/>
</dbReference>
<feature type="region of interest" description="Disordered" evidence="1">
    <location>
        <begin position="250"/>
        <end position="282"/>
    </location>
</feature>
<reference evidence="4" key="3">
    <citation type="submission" date="2012-09" db="EMBL/GenBank/DDBJ databases">
        <authorList>
            <consortium name="VectorBase"/>
        </authorList>
    </citation>
    <scope>NUCLEOTIDE SEQUENCE</scope>
    <source>
        <strain evidence="4">Liverpool</strain>
    </source>
</reference>
<protein>
    <submittedName>
        <fullName evidence="4">AAEL012076-PA</fullName>
    </submittedName>
</protein>
<gene>
    <name evidence="4" type="ORF">AaeL_AAEL012076</name>
</gene>
<dbReference type="Gene3D" id="1.20.120.1920">
    <property type="entry name" value="UBAP1 SOUBA domain"/>
    <property type="match status" value="1"/>
</dbReference>
<feature type="compositionally biased region" description="Polar residues" evidence="1">
    <location>
        <begin position="141"/>
        <end position="151"/>
    </location>
</feature>
<feature type="domain" description="UMA" evidence="3">
    <location>
        <begin position="9"/>
        <end position="60"/>
    </location>
</feature>
<proteinExistence type="predicted"/>
<feature type="domain" description="UBA" evidence="2">
    <location>
        <begin position="540"/>
        <end position="585"/>
    </location>
</feature>
<dbReference type="SUPFAM" id="SSF46934">
    <property type="entry name" value="UBA-like"/>
    <property type="match status" value="2"/>
</dbReference>
<evidence type="ECO:0000259" key="3">
    <source>
        <dbReference type="PROSITE" id="PS51497"/>
    </source>
</evidence>
<feature type="region of interest" description="Disordered" evidence="1">
    <location>
        <begin position="1"/>
        <end position="23"/>
    </location>
</feature>
<evidence type="ECO:0000256" key="1">
    <source>
        <dbReference type="SAM" id="MobiDB-lite"/>
    </source>
</evidence>
<reference evidence="4" key="2">
    <citation type="journal article" date="2007" name="Science">
        <title>Genome sequence of Aedes aegypti, a major arbovirus vector.</title>
        <authorList>
            <person name="Nene V."/>
            <person name="Wortman J.R."/>
            <person name="Lawson D."/>
            <person name="Haas B."/>
            <person name="Kodira C."/>
            <person name="Tu Z.J."/>
            <person name="Loftus B."/>
            <person name="Xi Z."/>
            <person name="Megy K."/>
            <person name="Grabherr M."/>
            <person name="Ren Q."/>
            <person name="Zdobnov E.M."/>
            <person name="Lobo N.F."/>
            <person name="Campbell K.S."/>
            <person name="Brown S.E."/>
            <person name="Bonaldo M.F."/>
            <person name="Zhu J."/>
            <person name="Sinkins S.P."/>
            <person name="Hogenkamp D.G."/>
            <person name="Amedeo P."/>
            <person name="Arensburger P."/>
            <person name="Atkinson P.W."/>
            <person name="Bidwell S."/>
            <person name="Biedler J."/>
            <person name="Birney E."/>
            <person name="Bruggner R.V."/>
            <person name="Costas J."/>
            <person name="Coy M.R."/>
            <person name="Crabtree J."/>
            <person name="Crawford M."/>
            <person name="Debruyn B."/>
            <person name="Decaprio D."/>
            <person name="Eiglmeier K."/>
            <person name="Eisenstadt E."/>
            <person name="El-Dorry H."/>
            <person name="Gelbart W.M."/>
            <person name="Gomes S.L."/>
            <person name="Hammond M."/>
            <person name="Hannick L.I."/>
            <person name="Hogan J.R."/>
            <person name="Holmes M.H."/>
            <person name="Jaffe D."/>
            <person name="Johnston J.S."/>
            <person name="Kennedy R.C."/>
            <person name="Koo H."/>
            <person name="Kravitz S."/>
            <person name="Kriventseva E.V."/>
            <person name="Kulp D."/>
            <person name="Labutti K."/>
            <person name="Lee E."/>
            <person name="Li S."/>
            <person name="Lovin D.D."/>
            <person name="Mao C."/>
            <person name="Mauceli E."/>
            <person name="Menck C.F."/>
            <person name="Miller J.R."/>
            <person name="Montgomery P."/>
            <person name="Mori A."/>
            <person name="Nascimento A.L."/>
            <person name="Naveira H.F."/>
            <person name="Nusbaum C."/>
            <person name="O'leary S."/>
            <person name="Orvis J."/>
            <person name="Pertea M."/>
            <person name="Quesneville H."/>
            <person name="Reidenbach K.R."/>
            <person name="Rogers Y.H."/>
            <person name="Roth C.W."/>
            <person name="Schneider J.R."/>
            <person name="Schatz M."/>
            <person name="Shumway M."/>
            <person name="Stanke M."/>
            <person name="Stinson E.O."/>
            <person name="Tubio J.M."/>
            <person name="Vanzee J.P."/>
            <person name="Verjovski-Almeida S."/>
            <person name="Werner D."/>
            <person name="White O."/>
            <person name="Wyder S."/>
            <person name="Zeng Q."/>
            <person name="Zhao Q."/>
            <person name="Zhao Y."/>
            <person name="Hill C.A."/>
            <person name="Raikhel A.S."/>
            <person name="Soares M.B."/>
            <person name="Knudson D.L."/>
            <person name="Lee N.H."/>
            <person name="Galagan J."/>
            <person name="Salzberg S.L."/>
            <person name="Paulsen I.T."/>
            <person name="Dimopoulos G."/>
            <person name="Collins F.H."/>
            <person name="Birren B."/>
            <person name="Fraser-Liggett C.M."/>
            <person name="Severson D.W."/>
        </authorList>
    </citation>
    <scope>NUCLEOTIDE SEQUENCE [LARGE SCALE GENOMIC DNA]</scope>
    <source>
        <strain evidence="4">Liverpool</strain>
    </source>
</reference>
<evidence type="ECO:0000259" key="2">
    <source>
        <dbReference type="PROSITE" id="PS50030"/>
    </source>
</evidence>
<dbReference type="HOGENOM" id="CLU_025406_0_0_1"/>
<dbReference type="GO" id="GO:0043130">
    <property type="term" value="F:ubiquitin binding"/>
    <property type="evidence" value="ECO:0007669"/>
    <property type="project" value="InterPro"/>
</dbReference>
<dbReference type="Pfam" id="PF00627">
    <property type="entry name" value="UBA"/>
    <property type="match status" value="1"/>
</dbReference>
<evidence type="ECO:0000313" key="4">
    <source>
        <dbReference type="EMBL" id="EAT35783.1"/>
    </source>
</evidence>
<dbReference type="GO" id="GO:0000813">
    <property type="term" value="C:ESCRT I complex"/>
    <property type="evidence" value="ECO:0007669"/>
    <property type="project" value="InterPro"/>
</dbReference>
<dbReference type="InterPro" id="IPR009060">
    <property type="entry name" value="UBA-like_sf"/>
</dbReference>
<dbReference type="InterPro" id="IPR038870">
    <property type="entry name" value="UBAP1"/>
</dbReference>
<feature type="region of interest" description="Disordered" evidence="1">
    <location>
        <begin position="94"/>
        <end position="151"/>
    </location>
</feature>
<dbReference type="PANTHER" id="PTHR15960">
    <property type="entry name" value="LD44032P"/>
    <property type="match status" value="1"/>
</dbReference>
<dbReference type="OrthoDB" id="2018023at2759"/>
<dbReference type="PROSITE" id="PS50030">
    <property type="entry name" value="UBA"/>
    <property type="match status" value="1"/>
</dbReference>
<dbReference type="OMA" id="HFQVYHM"/>
<feature type="region of interest" description="Disordered" evidence="1">
    <location>
        <begin position="429"/>
        <end position="500"/>
    </location>
</feature>
<dbReference type="EMBL" id="CH477837">
    <property type="protein sequence ID" value="EAT35783.1"/>
    <property type="molecule type" value="Genomic_DNA"/>
</dbReference>
<dbReference type="InterPro" id="IPR042575">
    <property type="entry name" value="UBAP1_C"/>
</dbReference>
<evidence type="ECO:0000313" key="5">
    <source>
        <dbReference type="Proteomes" id="UP000682892"/>
    </source>
</evidence>
<name>A0A1S4FV61_AEDAE</name>
<reference evidence="4" key="1">
    <citation type="submission" date="2005-10" db="EMBL/GenBank/DDBJ databases">
        <authorList>
            <person name="Loftus B.J."/>
            <person name="Nene V.M."/>
            <person name="Hannick L.I."/>
            <person name="Bidwell S."/>
            <person name="Haas B."/>
            <person name="Amedeo P."/>
            <person name="Orvis J."/>
            <person name="Wortman J.R."/>
            <person name="White O.R."/>
            <person name="Salzberg S."/>
            <person name="Shumway M."/>
            <person name="Koo H."/>
            <person name="Zhao Y."/>
            <person name="Holmes M."/>
            <person name="Miller J."/>
            <person name="Schatz M."/>
            <person name="Pop M."/>
            <person name="Pai G."/>
            <person name="Utterback T."/>
            <person name="Rogers Y.-H."/>
            <person name="Kravitz S."/>
            <person name="Fraser C.M."/>
        </authorList>
    </citation>
    <scope>NUCLEOTIDE SEQUENCE</scope>
    <source>
        <strain evidence="4">Liverpool</strain>
    </source>
</reference>
<accession>A0A1S4FV61</accession>
<dbReference type="GO" id="GO:0043162">
    <property type="term" value="P:ubiquitin-dependent protein catabolic process via the multivesicular body sorting pathway"/>
    <property type="evidence" value="ECO:0007669"/>
    <property type="project" value="InterPro"/>
</dbReference>
<dbReference type="PANTHER" id="PTHR15960:SF5">
    <property type="entry name" value="LD44032P"/>
    <property type="match status" value="1"/>
</dbReference>
<feature type="compositionally biased region" description="Acidic residues" evidence="1">
    <location>
        <begin position="116"/>
        <end position="128"/>
    </location>
</feature>
<feature type="compositionally biased region" description="Basic and acidic residues" evidence="1">
    <location>
        <begin position="252"/>
        <end position="270"/>
    </location>
</feature>
<dbReference type="AlphaFoldDB" id="A0A1S4FV61"/>
<dbReference type="Proteomes" id="UP000682892">
    <property type="component" value="Unassembled WGS sequence"/>
</dbReference>